<dbReference type="OrthoDB" id="294251at2759"/>
<dbReference type="InterPro" id="IPR050302">
    <property type="entry name" value="Rab_GAP_TBC_domain"/>
</dbReference>
<feature type="compositionally biased region" description="Acidic residues" evidence="1">
    <location>
        <begin position="427"/>
        <end position="436"/>
    </location>
</feature>
<dbReference type="SUPFAM" id="SSF47923">
    <property type="entry name" value="Ypt/Rab-GAP domain of gyp1p"/>
    <property type="match status" value="2"/>
</dbReference>
<dbReference type="Proteomes" id="UP000799439">
    <property type="component" value="Unassembled WGS sequence"/>
</dbReference>
<dbReference type="Pfam" id="PF00566">
    <property type="entry name" value="RabGAP-TBC"/>
    <property type="match status" value="1"/>
</dbReference>
<gene>
    <name evidence="3" type="ORF">K461DRAFT_144950</name>
</gene>
<feature type="compositionally biased region" description="Low complexity" evidence="1">
    <location>
        <begin position="635"/>
        <end position="648"/>
    </location>
</feature>
<proteinExistence type="predicted"/>
<feature type="compositionally biased region" description="Basic and acidic residues" evidence="1">
    <location>
        <begin position="53"/>
        <end position="62"/>
    </location>
</feature>
<protein>
    <recommendedName>
        <fullName evidence="2">Rab-GAP TBC domain-containing protein</fullName>
    </recommendedName>
</protein>
<feature type="region of interest" description="Disordered" evidence="1">
    <location>
        <begin position="239"/>
        <end position="277"/>
    </location>
</feature>
<feature type="domain" description="Rab-GAP TBC" evidence="2">
    <location>
        <begin position="567"/>
        <end position="796"/>
    </location>
</feature>
<dbReference type="Gene3D" id="1.10.472.80">
    <property type="entry name" value="Ypt/Rab-GAP domain of gyp1p, domain 3"/>
    <property type="match status" value="1"/>
</dbReference>
<feature type="region of interest" description="Disordered" evidence="1">
    <location>
        <begin position="1"/>
        <end position="113"/>
    </location>
</feature>
<keyword evidence="4" id="KW-1185">Reference proteome</keyword>
<dbReference type="AlphaFoldDB" id="A0A9P4IYQ4"/>
<dbReference type="InterPro" id="IPR035969">
    <property type="entry name" value="Rab-GAP_TBC_sf"/>
</dbReference>
<reference evidence="3" key="1">
    <citation type="journal article" date="2020" name="Stud. Mycol.">
        <title>101 Dothideomycetes genomes: a test case for predicting lifestyles and emergence of pathogens.</title>
        <authorList>
            <person name="Haridas S."/>
            <person name="Albert R."/>
            <person name="Binder M."/>
            <person name="Bloem J."/>
            <person name="Labutti K."/>
            <person name="Salamov A."/>
            <person name="Andreopoulos B."/>
            <person name="Baker S."/>
            <person name="Barry K."/>
            <person name="Bills G."/>
            <person name="Bluhm B."/>
            <person name="Cannon C."/>
            <person name="Castanera R."/>
            <person name="Culley D."/>
            <person name="Daum C."/>
            <person name="Ezra D."/>
            <person name="Gonzalez J."/>
            <person name="Henrissat B."/>
            <person name="Kuo A."/>
            <person name="Liang C."/>
            <person name="Lipzen A."/>
            <person name="Lutzoni F."/>
            <person name="Magnuson J."/>
            <person name="Mondo S."/>
            <person name="Nolan M."/>
            <person name="Ohm R."/>
            <person name="Pangilinan J."/>
            <person name="Park H.-J."/>
            <person name="Ramirez L."/>
            <person name="Alfaro M."/>
            <person name="Sun H."/>
            <person name="Tritt A."/>
            <person name="Yoshinaga Y."/>
            <person name="Zwiers L.-H."/>
            <person name="Turgeon B."/>
            <person name="Goodwin S."/>
            <person name="Spatafora J."/>
            <person name="Crous P."/>
            <person name="Grigoriev I."/>
        </authorList>
    </citation>
    <scope>NUCLEOTIDE SEQUENCE</scope>
    <source>
        <strain evidence="3">CBS 260.36</strain>
    </source>
</reference>
<evidence type="ECO:0000259" key="2">
    <source>
        <dbReference type="PROSITE" id="PS50086"/>
    </source>
</evidence>
<name>A0A9P4IYQ4_9PEZI</name>
<dbReference type="PANTHER" id="PTHR47219:SF20">
    <property type="entry name" value="TBC1 DOMAIN FAMILY MEMBER 2B"/>
    <property type="match status" value="1"/>
</dbReference>
<dbReference type="Gene3D" id="1.10.8.270">
    <property type="entry name" value="putative rabgap domain of human tbc1 domain family member 14 like domains"/>
    <property type="match status" value="1"/>
</dbReference>
<dbReference type="EMBL" id="ML996086">
    <property type="protein sequence ID" value="KAF2152333.1"/>
    <property type="molecule type" value="Genomic_DNA"/>
</dbReference>
<comment type="caution">
    <text evidence="3">The sequence shown here is derived from an EMBL/GenBank/DDBJ whole genome shotgun (WGS) entry which is preliminary data.</text>
</comment>
<dbReference type="GO" id="GO:0031267">
    <property type="term" value="F:small GTPase binding"/>
    <property type="evidence" value="ECO:0007669"/>
    <property type="project" value="TreeGrafter"/>
</dbReference>
<evidence type="ECO:0000313" key="3">
    <source>
        <dbReference type="EMBL" id="KAF2152333.1"/>
    </source>
</evidence>
<dbReference type="SMART" id="SM00164">
    <property type="entry name" value="TBC"/>
    <property type="match status" value="1"/>
</dbReference>
<feature type="region of interest" description="Disordered" evidence="1">
    <location>
        <begin position="624"/>
        <end position="666"/>
    </location>
</feature>
<feature type="compositionally biased region" description="Polar residues" evidence="1">
    <location>
        <begin position="1"/>
        <end position="19"/>
    </location>
</feature>
<organism evidence="3 4">
    <name type="scientific">Myriangium duriaei CBS 260.36</name>
    <dbReference type="NCBI Taxonomy" id="1168546"/>
    <lineage>
        <taxon>Eukaryota</taxon>
        <taxon>Fungi</taxon>
        <taxon>Dikarya</taxon>
        <taxon>Ascomycota</taxon>
        <taxon>Pezizomycotina</taxon>
        <taxon>Dothideomycetes</taxon>
        <taxon>Dothideomycetidae</taxon>
        <taxon>Myriangiales</taxon>
        <taxon>Myriangiaceae</taxon>
        <taxon>Myriangium</taxon>
    </lineage>
</organism>
<feature type="compositionally biased region" description="Polar residues" evidence="1">
    <location>
        <begin position="79"/>
        <end position="93"/>
    </location>
</feature>
<feature type="compositionally biased region" description="Polar residues" evidence="1">
    <location>
        <begin position="27"/>
        <end position="48"/>
    </location>
</feature>
<feature type="region of interest" description="Disordered" evidence="1">
    <location>
        <begin position="399"/>
        <end position="439"/>
    </location>
</feature>
<accession>A0A9P4IYQ4</accession>
<dbReference type="PANTHER" id="PTHR47219">
    <property type="entry name" value="RAB GTPASE-ACTIVATING PROTEIN 1-LIKE"/>
    <property type="match status" value="1"/>
</dbReference>
<dbReference type="GO" id="GO:0005096">
    <property type="term" value="F:GTPase activator activity"/>
    <property type="evidence" value="ECO:0007669"/>
    <property type="project" value="TreeGrafter"/>
</dbReference>
<sequence length="907" mass="99279">MTDGSASPPSTRPSTQRIKSTPRGRRSTQSSNNTTKADEQPSLTSFEPFSSPARDHERERSQDSCSSSKRSRSIYAPDRQNSIDGGQYETTPATAEDRSATPLPPPRKDASKAAQSLMNTMMENERTEDSLFSEHDLQYFRQHPSAFAHIDNASLRGLSKRQSYFDMIRTLAGDLAQRDAEMVALRKRIEELGKIFKDHLCADHDLSRLDADRTLHSLTAASRQPADYSMHKSIEDAADTPLTENPFSDHHMLQSEGDPTSATTPPMSPRTDRALSQGGAGAVRGMLSVFGGRGGTIKKGKATKGGKESPLVSQLNSAKSSILHRRKSSIGSAASSKNLIPAPPGPVEMNAIVEIENLPPPLITQRDIQAQYPGYVADVYGFVIDSTRVNRFLEENRVTSPTVRSRGADTPLTSSSSVRSMPHDSEAESETPETDTVESSSWAAYLKFDTSTLGSLSWLPIVSASGTTLDDSDEGDDSLAEMGHSEAVKVLQQQLSDDFSRLQKSRLIPWEKFLSQDRTQTDGTSYVPSMFRRNQQNKPAAPQDIASQIATLPASMRAERIRLVLNGIPMSMRAQIYTSIALETLQPDPDEYRNLVAASATSVDPTLRAEIDDDVPRTLPNNVFFRPPSSEKHNSVTTTALSSSAPTPHTLPHATRPRSATTPVPESKGRAALRELLLAFLARRPEIGYCQGMNLIAGYLLLCLPTTESAFWVFVYLIEHPLSDIYFDATLRGASIEICVLRSFIDELVPRLGRKLAAESVEPRESAPYNWFLTAFASALSVEAVYRVWDVLLGLPPAVNKGKPVPTSTGALIRLGVGLCKAFEDDLLALDSGFEVRGFMDRMAVGGVRAFHGSENGNNGKQRGQGRGIGIDGLVKASWKLGAVIRDEEIRRRRKYFALKIDESALG</sequence>
<dbReference type="InterPro" id="IPR000195">
    <property type="entry name" value="Rab-GAP-TBC_dom"/>
</dbReference>
<evidence type="ECO:0000313" key="4">
    <source>
        <dbReference type="Proteomes" id="UP000799439"/>
    </source>
</evidence>
<dbReference type="PROSITE" id="PS50086">
    <property type="entry name" value="TBC_RABGAP"/>
    <property type="match status" value="1"/>
</dbReference>
<evidence type="ECO:0000256" key="1">
    <source>
        <dbReference type="SAM" id="MobiDB-lite"/>
    </source>
</evidence>